<evidence type="ECO:0000256" key="2">
    <source>
        <dbReference type="ARBA" id="ARBA00008520"/>
    </source>
</evidence>
<evidence type="ECO:0000256" key="1">
    <source>
        <dbReference type="ARBA" id="ARBA00004418"/>
    </source>
</evidence>
<name>A0A109JXW6_9HYPH</name>
<dbReference type="InterPro" id="IPR050490">
    <property type="entry name" value="Bact_solute-bd_prot1"/>
</dbReference>
<evidence type="ECO:0000313" key="5">
    <source>
        <dbReference type="EMBL" id="KWV57088.1"/>
    </source>
</evidence>
<comment type="caution">
    <text evidence="5">The sequence shown here is derived from an EMBL/GenBank/DDBJ whole genome shotgun (WGS) entry which is preliminary data.</text>
</comment>
<comment type="subcellular location">
    <subcellularLocation>
        <location evidence="1">Periplasm</location>
    </subcellularLocation>
</comment>
<feature type="signal peptide" evidence="4">
    <location>
        <begin position="1"/>
        <end position="21"/>
    </location>
</feature>
<protein>
    <submittedName>
        <fullName evidence="5">Sugar ABC transporter substrate-binding protein</fullName>
    </submittedName>
</protein>
<accession>A0A109JXW6</accession>
<dbReference type="Gene3D" id="3.40.190.10">
    <property type="entry name" value="Periplasmic binding protein-like II"/>
    <property type="match status" value="2"/>
</dbReference>
<dbReference type="SUPFAM" id="SSF53850">
    <property type="entry name" value="Periplasmic binding protein-like II"/>
    <property type="match status" value="1"/>
</dbReference>
<feature type="chain" id="PRO_5007137288" evidence="4">
    <location>
        <begin position="22"/>
        <end position="413"/>
    </location>
</feature>
<keyword evidence="6" id="KW-1185">Reference proteome</keyword>
<keyword evidence="3" id="KW-0574">Periplasm</keyword>
<sequence>MKPLKTLMMTAAAMAMTMSLAAASELKIVWYVDNDQEEANTRALLDQYTKLHPDTTFDLEITPYDGMIQKFQQYAASGIMPDLSLTSSMEPVIRPFLVDLNKEIGPEWINDFVKGWGDGAKLGDKVIAAPLRVTSTGIFLNADAFKKAGVAIPDQASGWTWDEFIPKIKEVAEKSGTRYPLVWDVSASRWIVHEYQYGNHIYTEKEPVKVIMDEAAWTSALDKFIDITKAAMPPGLWTGASSDNPKEIFTAGQAVAYLSGSWQIAGLADNAHFAWQAGPTPRGTVASSIYGGDYIVAFNTSQHLPEAVEFIKWITSPDIQAQYAKTFGMIPANLKAPGVKYDNPAATEAIKAMQNELNASPAYAATDQAWPQMQAVWGTVKTAVTQAVAGQISSAEAISQIKKAADASLEAGK</sequence>
<dbReference type="PANTHER" id="PTHR43649">
    <property type="entry name" value="ARABINOSE-BINDING PROTEIN-RELATED"/>
    <property type="match status" value="1"/>
</dbReference>
<dbReference type="RefSeq" id="WP_062368920.1">
    <property type="nucleotide sequence ID" value="NZ_LNCD01000032.1"/>
</dbReference>
<dbReference type="PANTHER" id="PTHR43649:SF30">
    <property type="entry name" value="ABC TRANSPORTER SUBSTRATE-BINDING PROTEIN"/>
    <property type="match status" value="1"/>
</dbReference>
<dbReference type="Pfam" id="PF01547">
    <property type="entry name" value="SBP_bac_1"/>
    <property type="match status" value="1"/>
</dbReference>
<evidence type="ECO:0000256" key="4">
    <source>
        <dbReference type="SAM" id="SignalP"/>
    </source>
</evidence>
<dbReference type="EMBL" id="LNCD01000032">
    <property type="protein sequence ID" value="KWV57088.1"/>
    <property type="molecule type" value="Genomic_DNA"/>
</dbReference>
<keyword evidence="4" id="KW-0732">Signal</keyword>
<comment type="similarity">
    <text evidence="2">Belongs to the bacterial solute-binding protein 1 family.</text>
</comment>
<dbReference type="AlphaFoldDB" id="A0A109JXW6"/>
<dbReference type="OrthoDB" id="6416561at2"/>
<dbReference type="Proteomes" id="UP000068164">
    <property type="component" value="Unassembled WGS sequence"/>
</dbReference>
<proteinExistence type="inferred from homology"/>
<evidence type="ECO:0000313" key="6">
    <source>
        <dbReference type="Proteomes" id="UP000068164"/>
    </source>
</evidence>
<reference evidence="5 6" key="1">
    <citation type="submission" date="2015-11" db="EMBL/GenBank/DDBJ databases">
        <title>Draft Genome Sequence of the Strain BR 10423 (Rhizobium sp.) isolated from nodules of Mimosa pudica.</title>
        <authorList>
            <person name="Barauna A.C."/>
            <person name="Zilli J.E."/>
            <person name="Simoes-Araujo J.L."/>
            <person name="Reis V.M."/>
            <person name="James E.K."/>
            <person name="Reis F.B.Jr."/>
            <person name="Rouws L.F."/>
            <person name="Passos S.R."/>
            <person name="Gois S.R."/>
        </authorList>
    </citation>
    <scope>NUCLEOTIDE SEQUENCE [LARGE SCALE GENOMIC DNA]</scope>
    <source>
        <strain evidence="5 6">BR10423</strain>
    </source>
</reference>
<gene>
    <name evidence="5" type="ORF">AS026_31850</name>
</gene>
<dbReference type="GO" id="GO:0042597">
    <property type="term" value="C:periplasmic space"/>
    <property type="evidence" value="ECO:0007669"/>
    <property type="project" value="UniProtKB-SubCell"/>
</dbReference>
<evidence type="ECO:0000256" key="3">
    <source>
        <dbReference type="ARBA" id="ARBA00022764"/>
    </source>
</evidence>
<dbReference type="InterPro" id="IPR006059">
    <property type="entry name" value="SBP"/>
</dbReference>
<organism evidence="5 6">
    <name type="scientific">Rhizobium altiplani</name>
    <dbReference type="NCBI Taxonomy" id="1864509"/>
    <lineage>
        <taxon>Bacteria</taxon>
        <taxon>Pseudomonadati</taxon>
        <taxon>Pseudomonadota</taxon>
        <taxon>Alphaproteobacteria</taxon>
        <taxon>Hyphomicrobiales</taxon>
        <taxon>Rhizobiaceae</taxon>
        <taxon>Rhizobium/Agrobacterium group</taxon>
        <taxon>Rhizobium</taxon>
    </lineage>
</organism>